<dbReference type="AlphaFoldDB" id="A0A448XKN5"/>
<evidence type="ECO:0000313" key="2">
    <source>
        <dbReference type="Proteomes" id="UP000784294"/>
    </source>
</evidence>
<keyword evidence="2" id="KW-1185">Reference proteome</keyword>
<evidence type="ECO:0000313" key="1">
    <source>
        <dbReference type="EMBL" id="VEL38966.1"/>
    </source>
</evidence>
<gene>
    <name evidence="1" type="ORF">PXEA_LOCUS32406</name>
</gene>
<protein>
    <submittedName>
        <fullName evidence="1">Uncharacterized protein</fullName>
    </submittedName>
</protein>
<dbReference type="EMBL" id="CAAALY010259630">
    <property type="protein sequence ID" value="VEL38966.1"/>
    <property type="molecule type" value="Genomic_DNA"/>
</dbReference>
<accession>A0A448XKN5</accession>
<proteinExistence type="predicted"/>
<reference evidence="1" key="1">
    <citation type="submission" date="2018-11" db="EMBL/GenBank/DDBJ databases">
        <authorList>
            <consortium name="Pathogen Informatics"/>
        </authorList>
    </citation>
    <scope>NUCLEOTIDE SEQUENCE</scope>
</reference>
<name>A0A448XKN5_9PLAT</name>
<organism evidence="1 2">
    <name type="scientific">Protopolystoma xenopodis</name>
    <dbReference type="NCBI Taxonomy" id="117903"/>
    <lineage>
        <taxon>Eukaryota</taxon>
        <taxon>Metazoa</taxon>
        <taxon>Spiralia</taxon>
        <taxon>Lophotrochozoa</taxon>
        <taxon>Platyhelminthes</taxon>
        <taxon>Monogenea</taxon>
        <taxon>Polyopisthocotylea</taxon>
        <taxon>Polystomatidea</taxon>
        <taxon>Polystomatidae</taxon>
        <taxon>Protopolystoma</taxon>
    </lineage>
</organism>
<dbReference type="Proteomes" id="UP000784294">
    <property type="component" value="Unassembled WGS sequence"/>
</dbReference>
<comment type="caution">
    <text evidence="1">The sequence shown here is derived from an EMBL/GenBank/DDBJ whole genome shotgun (WGS) entry which is preliminary data.</text>
</comment>
<sequence length="153" mass="17205">MKVPLTMLSQEIHRNQLSLRIIQSGLQFRPRLRLSNTLNRSRTMTMQRKLLSLSHSEEWFPAASCFVSSRVGKGKGSTLGASARLNCEWNRSASCRSRRGCRGVEECRPASPYRFAQIPGPKPSLLYRWARLTLGLSCLLIRTTLPRGSVVGC</sequence>